<protein>
    <submittedName>
        <fullName evidence="1">Uncharacterized protein</fullName>
    </submittedName>
</protein>
<evidence type="ECO:0000313" key="1">
    <source>
        <dbReference type="EMBL" id="ELZ04134.1"/>
    </source>
</evidence>
<dbReference type="Pfam" id="PF26484">
    <property type="entry name" value="WNWW"/>
    <property type="match status" value="1"/>
</dbReference>
<gene>
    <name evidence="1" type="ORF">C480_11496</name>
</gene>
<dbReference type="Proteomes" id="UP000011591">
    <property type="component" value="Unassembled WGS sequence"/>
</dbReference>
<sequence length="92" mass="10341">MQLDPDQLENRLHDEFSATESQVRVVVRQAIDLAETGRYEADVGTAVTAAVVVAELGDAPSGTVPERWNWWIGSLELAFGGYERFSIRRYRT</sequence>
<keyword evidence="2" id="KW-1185">Reference proteome</keyword>
<name>M0B392_9EURY</name>
<evidence type="ECO:0000313" key="2">
    <source>
        <dbReference type="Proteomes" id="UP000011591"/>
    </source>
</evidence>
<dbReference type="OrthoDB" id="197908at2157"/>
<accession>M0B392</accession>
<dbReference type="EMBL" id="AOIP01000031">
    <property type="protein sequence ID" value="ELZ04134.1"/>
    <property type="molecule type" value="Genomic_DNA"/>
</dbReference>
<dbReference type="InterPro" id="IPR058716">
    <property type="entry name" value="WNWW_dom-containing"/>
</dbReference>
<comment type="caution">
    <text evidence="1">The sequence shown here is derived from an EMBL/GenBank/DDBJ whole genome shotgun (WGS) entry which is preliminary data.</text>
</comment>
<reference evidence="1 2" key="1">
    <citation type="journal article" date="2014" name="PLoS Genet.">
        <title>Phylogenetically driven sequencing of extremely halophilic archaea reveals strategies for static and dynamic osmo-response.</title>
        <authorList>
            <person name="Becker E.A."/>
            <person name="Seitzer P.M."/>
            <person name="Tritt A."/>
            <person name="Larsen D."/>
            <person name="Krusor M."/>
            <person name="Yao A.I."/>
            <person name="Wu D."/>
            <person name="Madern D."/>
            <person name="Eisen J.A."/>
            <person name="Darling A.E."/>
            <person name="Facciotti M.T."/>
        </authorList>
    </citation>
    <scope>NUCLEOTIDE SEQUENCE [LARGE SCALE GENOMIC DNA]</scope>
    <source>
        <strain evidence="1 2">DSM 13077</strain>
    </source>
</reference>
<proteinExistence type="predicted"/>
<dbReference type="RefSeq" id="WP_006665749.1">
    <property type="nucleotide sequence ID" value="NZ_AOIP01000031.1"/>
</dbReference>
<dbReference type="AlphaFoldDB" id="M0B392"/>
<dbReference type="PATRIC" id="fig|1227491.4.peg.2356"/>
<organism evidence="1 2">
    <name type="scientific">Natrialba aegyptia DSM 13077</name>
    <dbReference type="NCBI Taxonomy" id="1227491"/>
    <lineage>
        <taxon>Archaea</taxon>
        <taxon>Methanobacteriati</taxon>
        <taxon>Methanobacteriota</taxon>
        <taxon>Stenosarchaea group</taxon>
        <taxon>Halobacteria</taxon>
        <taxon>Halobacteriales</taxon>
        <taxon>Natrialbaceae</taxon>
        <taxon>Natrialba</taxon>
    </lineage>
</organism>